<keyword evidence="4" id="KW-1185">Reference proteome</keyword>
<dbReference type="Gene3D" id="1.20.141.10">
    <property type="entry name" value="Chitosanase, subunit A, domain 1"/>
    <property type="match status" value="1"/>
</dbReference>
<dbReference type="AlphaFoldDB" id="A0A5C1AR34"/>
<proteinExistence type="predicted"/>
<evidence type="ECO:0000313" key="3">
    <source>
        <dbReference type="EMBL" id="QEL19348.1"/>
    </source>
</evidence>
<protein>
    <submittedName>
        <fullName evidence="3">Uncharacterized protein</fullName>
    </submittedName>
</protein>
<dbReference type="InterPro" id="IPR018537">
    <property type="entry name" value="Peptidoglycan-bd_3"/>
</dbReference>
<name>A0A5C1AR34_9BACT</name>
<feature type="domain" description="TtsA-like Glycoside hydrolase family 108" evidence="1">
    <location>
        <begin position="10"/>
        <end position="84"/>
    </location>
</feature>
<dbReference type="EMBL" id="CP042425">
    <property type="protein sequence ID" value="QEL19348.1"/>
    <property type="molecule type" value="Genomic_DNA"/>
</dbReference>
<dbReference type="KEGG" id="lrs:PX52LOC_06417"/>
<dbReference type="Proteomes" id="UP000324974">
    <property type="component" value="Chromosome"/>
</dbReference>
<feature type="domain" description="Peptidoglycan binding" evidence="2">
    <location>
        <begin position="88"/>
        <end position="152"/>
    </location>
</feature>
<evidence type="ECO:0000259" key="1">
    <source>
        <dbReference type="Pfam" id="PF05838"/>
    </source>
</evidence>
<sequence>MSEDFDKAFATLMKLEGGYVNDAADDGGETNFGISKAQYPNVDVAHLTQDQAKAIYRKDFWDKFRCGDMPFPIGGLLFDCVVNHNPTNPVKWMQSNIGVLADGIIGPRTVAAAQASRDPVGVATEMTVKRVEYVKTLPDYPRFGKGWHARHVRALSAAISNWR</sequence>
<dbReference type="SUPFAM" id="SSF53955">
    <property type="entry name" value="Lysozyme-like"/>
    <property type="match status" value="1"/>
</dbReference>
<dbReference type="Pfam" id="PF05838">
    <property type="entry name" value="Glyco_hydro_108"/>
    <property type="match status" value="1"/>
</dbReference>
<dbReference type="OrthoDB" id="9815229at2"/>
<organism evidence="3 4">
    <name type="scientific">Limnoglobus roseus</name>
    <dbReference type="NCBI Taxonomy" id="2598579"/>
    <lineage>
        <taxon>Bacteria</taxon>
        <taxon>Pseudomonadati</taxon>
        <taxon>Planctomycetota</taxon>
        <taxon>Planctomycetia</taxon>
        <taxon>Gemmatales</taxon>
        <taxon>Gemmataceae</taxon>
        <taxon>Limnoglobus</taxon>
    </lineage>
</organism>
<dbReference type="CDD" id="cd13926">
    <property type="entry name" value="N-acetylmuramidase_GH108"/>
    <property type="match status" value="1"/>
</dbReference>
<evidence type="ECO:0000313" key="4">
    <source>
        <dbReference type="Proteomes" id="UP000324974"/>
    </source>
</evidence>
<dbReference type="Pfam" id="PF09374">
    <property type="entry name" value="PG_binding_3"/>
    <property type="match status" value="1"/>
</dbReference>
<reference evidence="4" key="1">
    <citation type="submission" date="2019-08" db="EMBL/GenBank/DDBJ databases">
        <title>Limnoglobus roseus gen. nov., sp. nov., a novel freshwater planctomycete with a giant genome from the family Gemmataceae.</title>
        <authorList>
            <person name="Kulichevskaya I.S."/>
            <person name="Naumoff D.G."/>
            <person name="Miroshnikov K."/>
            <person name="Ivanova A."/>
            <person name="Philippov D.A."/>
            <person name="Hakobyan A."/>
            <person name="Rijpstra I.C."/>
            <person name="Sinninghe Damste J.S."/>
            <person name="Liesack W."/>
            <person name="Dedysh S.N."/>
        </authorList>
    </citation>
    <scope>NUCLEOTIDE SEQUENCE [LARGE SCALE GENOMIC DNA]</scope>
    <source>
        <strain evidence="4">PX52</strain>
    </source>
</reference>
<dbReference type="InterPro" id="IPR008565">
    <property type="entry name" value="TtsA-like_GH18_dom"/>
</dbReference>
<gene>
    <name evidence="3" type="ORF">PX52LOC_06417</name>
</gene>
<evidence type="ECO:0000259" key="2">
    <source>
        <dbReference type="Pfam" id="PF09374"/>
    </source>
</evidence>
<accession>A0A5C1AR34</accession>
<dbReference type="InterPro" id="IPR023346">
    <property type="entry name" value="Lysozyme-like_dom_sf"/>
</dbReference>
<dbReference type="RefSeq" id="WP_149113748.1">
    <property type="nucleotide sequence ID" value="NZ_CP042425.1"/>
</dbReference>